<protein>
    <submittedName>
        <fullName evidence="1">LOG family protein</fullName>
        <ecNumber evidence="1">3.2.2.-</ecNumber>
    </submittedName>
</protein>
<dbReference type="GO" id="GO:0005829">
    <property type="term" value="C:cytosol"/>
    <property type="evidence" value="ECO:0007669"/>
    <property type="project" value="TreeGrafter"/>
</dbReference>
<accession>A0AAN1QME6</accession>
<keyword evidence="1" id="KW-0378">Hydrolase</keyword>
<dbReference type="PANTHER" id="PTHR43393">
    <property type="entry name" value="CYTOKININ RIBOSIDE 5'-MONOPHOSPHATE PHOSPHORIBOHYDROLASE"/>
    <property type="match status" value="1"/>
</dbReference>
<dbReference type="RefSeq" id="WP_208675726.1">
    <property type="nucleotide sequence ID" value="NZ_CP030139.2"/>
</dbReference>
<dbReference type="SUPFAM" id="SSF102405">
    <property type="entry name" value="MCP/YpsA-like"/>
    <property type="match status" value="1"/>
</dbReference>
<dbReference type="EC" id="3.2.2.-" evidence="1"/>
<dbReference type="Proteomes" id="UP000267249">
    <property type="component" value="Chromosome"/>
</dbReference>
<dbReference type="EMBL" id="CP030139">
    <property type="protein sequence ID" value="AZB71969.1"/>
    <property type="molecule type" value="Genomic_DNA"/>
</dbReference>
<dbReference type="GO" id="GO:0016798">
    <property type="term" value="F:hydrolase activity, acting on glycosyl bonds"/>
    <property type="evidence" value="ECO:0007669"/>
    <property type="project" value="UniProtKB-KW"/>
</dbReference>
<dbReference type="InterPro" id="IPR031100">
    <property type="entry name" value="LOG_fam"/>
</dbReference>
<dbReference type="InterPro" id="IPR052341">
    <property type="entry name" value="LOG_family_nucleotidases"/>
</dbReference>
<dbReference type="Pfam" id="PF03641">
    <property type="entry name" value="Lysine_decarbox"/>
    <property type="match status" value="1"/>
</dbReference>
<name>A0AAN1QME6_SYNEL</name>
<sequence length="239" mass="26662">MSAPDCNPHKDLLERVLRDSVFDLWAMIDRILTLPRLPHDRFCVCIFGSARLLEDSPIYRDVQWLAQELTYLGCDIVTGGGPGLMEAANAGSVSADPENRTRSVGLRIALPHEQGTNPYVEELHEHSNFFSRLHHFVLEADAFVVMPGGIGTLLELVTIWQLLQVAKLPPTPLILVGSMWRDFLIWAHTAMAKGQPTLASEADLEIPIAVEHIAEVLPLLRQAQARWQQSCPIMTTETL</sequence>
<dbReference type="Gene3D" id="3.40.50.450">
    <property type="match status" value="1"/>
</dbReference>
<keyword evidence="1" id="KW-0326">Glycosidase</keyword>
<gene>
    <name evidence="1" type="ORF">DOP62_03800</name>
</gene>
<dbReference type="PANTHER" id="PTHR43393:SF3">
    <property type="entry name" value="LYSINE DECARBOXYLASE-LIKE PROTEIN"/>
    <property type="match status" value="1"/>
</dbReference>
<dbReference type="AlphaFoldDB" id="A0AAN1QME6"/>
<proteinExistence type="predicted"/>
<evidence type="ECO:0000313" key="2">
    <source>
        <dbReference type="Proteomes" id="UP000267249"/>
    </source>
</evidence>
<reference evidence="1 2" key="1">
    <citation type="journal article" date="2018" name="Sci. Rep.">
        <title>Genome Features and Biochemical Characteristics of a Robust, Fast Growing and Naturally Transformable Cyanobacterium Synechococcus elongatus PCC 11801 Isolated from India.</title>
        <authorList>
            <person name="Jaiswal D."/>
            <person name="Sengupta A."/>
            <person name="Sohoni S."/>
            <person name="Sengupta S."/>
            <person name="Phadnavis A.G."/>
            <person name="Pakrasi H.B."/>
            <person name="Wangikar P.P."/>
        </authorList>
    </citation>
    <scope>NUCLEOTIDE SEQUENCE [LARGE SCALE GENOMIC DNA]</scope>
    <source>
        <strain evidence="1 2">PCC 11801</strain>
    </source>
</reference>
<evidence type="ECO:0000313" key="1">
    <source>
        <dbReference type="EMBL" id="AZB71969.1"/>
    </source>
</evidence>
<organism evidence="1 2">
    <name type="scientific">Synechococcus elongatus PCC 11801</name>
    <dbReference type="NCBI Taxonomy" id="2219813"/>
    <lineage>
        <taxon>Bacteria</taxon>
        <taxon>Bacillati</taxon>
        <taxon>Cyanobacteriota</taxon>
        <taxon>Cyanophyceae</taxon>
        <taxon>Synechococcales</taxon>
        <taxon>Synechococcaceae</taxon>
        <taxon>Synechococcus</taxon>
    </lineage>
</organism>